<gene>
    <name evidence="2" type="ORF">SY111_08990</name>
</gene>
<dbReference type="GO" id="GO:0042602">
    <property type="term" value="F:riboflavin reductase (NADPH) activity"/>
    <property type="evidence" value="ECO:0007669"/>
    <property type="project" value="TreeGrafter"/>
</dbReference>
<dbReference type="AlphaFoldDB" id="A0A6F9XSX3"/>
<dbReference type="EMBL" id="BLAN01000059">
    <property type="protein sequence ID" value="GET08275.1"/>
    <property type="molecule type" value="Genomic_DNA"/>
</dbReference>
<proteinExistence type="predicted"/>
<dbReference type="InterPro" id="IPR036291">
    <property type="entry name" value="NAD(P)-bd_dom_sf"/>
</dbReference>
<dbReference type="GO" id="GO:0004074">
    <property type="term" value="F:biliverdin reductase [NAD(P)H] activity"/>
    <property type="evidence" value="ECO:0007669"/>
    <property type="project" value="TreeGrafter"/>
</dbReference>
<dbReference type="Gene3D" id="3.40.50.720">
    <property type="entry name" value="NAD(P)-binding Rossmann-like Domain"/>
    <property type="match status" value="1"/>
</dbReference>
<evidence type="ECO:0000313" key="2">
    <source>
        <dbReference type="EMBL" id="GET08275.1"/>
    </source>
</evidence>
<dbReference type="PANTHER" id="PTHR43355">
    <property type="entry name" value="FLAVIN REDUCTASE (NADPH)"/>
    <property type="match status" value="1"/>
</dbReference>
<dbReference type="InterPro" id="IPR016040">
    <property type="entry name" value="NAD(P)-bd_dom"/>
</dbReference>
<dbReference type="InterPro" id="IPR051606">
    <property type="entry name" value="Polyketide_Oxido-like"/>
</dbReference>
<sequence length="214" mass="24231">MNVLILGAYGQIARLVEERLIKEVPDFNLTLFLRKSWRLEDLGNLPQVTLVEGDLENYVDVTEAMKNQDLVFVATVDHSPNNIATKNVIEAMQANGVRRVIFTNILGIYDEVLGEFGRWNYKMVSSGIKEAINSDKLLTESGLDYTTLRLPWLNNRDEIKYSLTHRNEKYLGVSGSRKSIADVVVRIIKEPKFLLKDSVGIADADTQGLDRPVY</sequence>
<accession>A0A6F9XSX3</accession>
<protein>
    <submittedName>
        <fullName evidence="2">NAD-dependent dehydratase</fullName>
    </submittedName>
</protein>
<organism evidence="2">
    <name type="scientific">Ligilactobacillus agilis</name>
    <dbReference type="NCBI Taxonomy" id="1601"/>
    <lineage>
        <taxon>Bacteria</taxon>
        <taxon>Bacillati</taxon>
        <taxon>Bacillota</taxon>
        <taxon>Bacilli</taxon>
        <taxon>Lactobacillales</taxon>
        <taxon>Lactobacillaceae</taxon>
        <taxon>Ligilactobacillus</taxon>
    </lineage>
</organism>
<comment type="caution">
    <text evidence="2">The sequence shown here is derived from an EMBL/GenBank/DDBJ whole genome shotgun (WGS) entry which is preliminary data.</text>
</comment>
<reference evidence="2" key="1">
    <citation type="submission" date="2019-10" db="EMBL/GenBank/DDBJ databases">
        <title>Lactobacillus agilis SY111 Whole Genome Sequencing Project.</title>
        <authorList>
            <person name="Suzuki S."/>
            <person name="Endo A."/>
            <person name="Maeno S."/>
            <person name="Shiwa Y."/>
            <person name="Matsutani M."/>
            <person name="Kajikawa A."/>
        </authorList>
    </citation>
    <scope>NUCLEOTIDE SEQUENCE</scope>
    <source>
        <strain evidence="2">SY111</strain>
    </source>
</reference>
<dbReference type="RefSeq" id="WP_172585894.1">
    <property type="nucleotide sequence ID" value="NZ_BLAN01000059.1"/>
</dbReference>
<dbReference type="Proteomes" id="UP000494178">
    <property type="component" value="Unassembled WGS sequence"/>
</dbReference>
<dbReference type="SUPFAM" id="SSF51735">
    <property type="entry name" value="NAD(P)-binding Rossmann-fold domains"/>
    <property type="match status" value="1"/>
</dbReference>
<feature type="domain" description="NAD(P)-binding" evidence="1">
    <location>
        <begin position="7"/>
        <end position="191"/>
    </location>
</feature>
<dbReference type="PANTHER" id="PTHR43355:SF2">
    <property type="entry name" value="FLAVIN REDUCTASE (NADPH)"/>
    <property type="match status" value="1"/>
</dbReference>
<evidence type="ECO:0000259" key="1">
    <source>
        <dbReference type="Pfam" id="PF13460"/>
    </source>
</evidence>
<dbReference type="Pfam" id="PF13460">
    <property type="entry name" value="NAD_binding_10"/>
    <property type="match status" value="1"/>
</dbReference>
<name>A0A6F9XSX3_9LACO</name>